<name>A0A8S5RP25_9VIRU</name>
<sequence>MAKEIYFTTTSGKLVNNYDIAKVAIINGDTVDEYNFDDVRKYAATCKGIIKEINPSIKVCLRNGDRVTAIKLYYLRHPGIALKDARNAIDMIEAKMKVRREV</sequence>
<protein>
    <submittedName>
        <fullName evidence="1">Uncharacterized protein</fullName>
    </submittedName>
</protein>
<dbReference type="EMBL" id="BK059130">
    <property type="protein sequence ID" value="DAE32898.1"/>
    <property type="molecule type" value="Genomic_DNA"/>
</dbReference>
<proteinExistence type="predicted"/>
<reference evidence="1" key="1">
    <citation type="journal article" date="2021" name="Proc. Natl. Acad. Sci. U.S.A.">
        <title>A Catalog of Tens of Thousands of Viruses from Human Metagenomes Reveals Hidden Associations with Chronic Diseases.</title>
        <authorList>
            <person name="Tisza M.J."/>
            <person name="Buck C.B."/>
        </authorList>
    </citation>
    <scope>NUCLEOTIDE SEQUENCE</scope>
    <source>
        <strain evidence="1">CtBS918</strain>
    </source>
</reference>
<evidence type="ECO:0000313" key="1">
    <source>
        <dbReference type="EMBL" id="DAE32898.1"/>
    </source>
</evidence>
<accession>A0A8S5RP25</accession>
<organism evidence="1">
    <name type="scientific">virus sp. ctBS918</name>
    <dbReference type="NCBI Taxonomy" id="2825807"/>
    <lineage>
        <taxon>Viruses</taxon>
    </lineage>
</organism>